<accession>A0A6A5QW89</accession>
<dbReference type="OrthoDB" id="426235at2759"/>
<dbReference type="AlphaFoldDB" id="A0A6A5QW89"/>
<dbReference type="NCBIfam" id="TIGR01549">
    <property type="entry name" value="HAD-SF-IA-v1"/>
    <property type="match status" value="1"/>
</dbReference>
<evidence type="ECO:0000313" key="1">
    <source>
        <dbReference type="EMBL" id="KAF1919188.1"/>
    </source>
</evidence>
<reference evidence="1" key="1">
    <citation type="journal article" date="2020" name="Stud. Mycol.">
        <title>101 Dothideomycetes genomes: a test case for predicting lifestyles and emergence of pathogens.</title>
        <authorList>
            <person name="Haridas S."/>
            <person name="Albert R."/>
            <person name="Binder M."/>
            <person name="Bloem J."/>
            <person name="Labutti K."/>
            <person name="Salamov A."/>
            <person name="Andreopoulos B."/>
            <person name="Baker S."/>
            <person name="Barry K."/>
            <person name="Bills G."/>
            <person name="Bluhm B."/>
            <person name="Cannon C."/>
            <person name="Castanera R."/>
            <person name="Culley D."/>
            <person name="Daum C."/>
            <person name="Ezra D."/>
            <person name="Gonzalez J."/>
            <person name="Henrissat B."/>
            <person name="Kuo A."/>
            <person name="Liang C."/>
            <person name="Lipzen A."/>
            <person name="Lutzoni F."/>
            <person name="Magnuson J."/>
            <person name="Mondo S."/>
            <person name="Nolan M."/>
            <person name="Ohm R."/>
            <person name="Pangilinan J."/>
            <person name="Park H.-J."/>
            <person name="Ramirez L."/>
            <person name="Alfaro M."/>
            <person name="Sun H."/>
            <person name="Tritt A."/>
            <person name="Yoshinaga Y."/>
            <person name="Zwiers L.-H."/>
            <person name="Turgeon B."/>
            <person name="Goodwin S."/>
            <person name="Spatafora J."/>
            <person name="Crous P."/>
            <person name="Grigoriev I."/>
        </authorList>
    </citation>
    <scope>NUCLEOTIDE SEQUENCE</scope>
    <source>
        <strain evidence="1">HMLAC05119</strain>
    </source>
</reference>
<dbReference type="Proteomes" id="UP000800096">
    <property type="component" value="Unassembled WGS sequence"/>
</dbReference>
<dbReference type="InterPro" id="IPR036412">
    <property type="entry name" value="HAD-like_sf"/>
</dbReference>
<sequence>MSGNLLRNPIIPILFPLTNVKKFGPSTRLKSQVCMFSSMARPVRPRRFAPLDPAKKEAGDQRPILKGIVFDVDGTLCLPQNYMFAEMRDALGIGKPTDILDHIYSLPENEQEEAHEKIRNIERTAMKSQQPQAGLRELMDYLDARGVPKGICTRNFDAPVEHLLCTFLPSSKFSPIITREFKPPKPDPAGILHIAKKWMHNDGGNSLIMVGDSIDDMTAGFGAGAATVLLVNEANQHLAEHQHTDLVVKRLDDLIGILENGFEGQVGAEEQSVDAKGLVEKATQ</sequence>
<dbReference type="PANTHER" id="PTHR43885:SF1">
    <property type="entry name" value="SUPERFAMILY HYDROLASE, PUTATIVE (AFU_ORTHOLOGUE AFUA_4G13290)-RELATED"/>
    <property type="match status" value="1"/>
</dbReference>
<dbReference type="PANTHER" id="PTHR43885">
    <property type="entry name" value="HALOACID DEHALOGENASE-LIKE HYDROLASE"/>
    <property type="match status" value="1"/>
</dbReference>
<dbReference type="EMBL" id="ML979133">
    <property type="protein sequence ID" value="KAF1919188.1"/>
    <property type="molecule type" value="Genomic_DNA"/>
</dbReference>
<dbReference type="InterPro" id="IPR006439">
    <property type="entry name" value="HAD-SF_hydro_IA"/>
</dbReference>
<dbReference type="GO" id="GO:0016791">
    <property type="term" value="F:phosphatase activity"/>
    <property type="evidence" value="ECO:0007669"/>
    <property type="project" value="UniProtKB-ARBA"/>
</dbReference>
<organism evidence="1 2">
    <name type="scientific">Ampelomyces quisqualis</name>
    <name type="common">Powdery mildew agent</name>
    <dbReference type="NCBI Taxonomy" id="50730"/>
    <lineage>
        <taxon>Eukaryota</taxon>
        <taxon>Fungi</taxon>
        <taxon>Dikarya</taxon>
        <taxon>Ascomycota</taxon>
        <taxon>Pezizomycotina</taxon>
        <taxon>Dothideomycetes</taxon>
        <taxon>Pleosporomycetidae</taxon>
        <taxon>Pleosporales</taxon>
        <taxon>Pleosporineae</taxon>
        <taxon>Phaeosphaeriaceae</taxon>
        <taxon>Ampelomyces</taxon>
    </lineage>
</organism>
<dbReference type="SFLD" id="SFLDG01129">
    <property type="entry name" value="C1.5:_HAD__Beta-PGM__Phosphata"/>
    <property type="match status" value="1"/>
</dbReference>
<dbReference type="Gene3D" id="1.10.260.80">
    <property type="match status" value="1"/>
</dbReference>
<protein>
    <submittedName>
        <fullName evidence="1">HAD-like domain-containing protein</fullName>
    </submittedName>
</protein>
<evidence type="ECO:0000313" key="2">
    <source>
        <dbReference type="Proteomes" id="UP000800096"/>
    </source>
</evidence>
<name>A0A6A5QW89_AMPQU</name>
<dbReference type="SFLD" id="SFLDS00003">
    <property type="entry name" value="Haloacid_Dehalogenase"/>
    <property type="match status" value="1"/>
</dbReference>
<dbReference type="InterPro" id="IPR023214">
    <property type="entry name" value="HAD_sf"/>
</dbReference>
<dbReference type="Pfam" id="PF00702">
    <property type="entry name" value="Hydrolase"/>
    <property type="match status" value="1"/>
</dbReference>
<dbReference type="CDD" id="cd01427">
    <property type="entry name" value="HAD_like"/>
    <property type="match status" value="1"/>
</dbReference>
<proteinExistence type="predicted"/>
<gene>
    <name evidence="1" type="ORF">BDU57DRAFT_512132</name>
</gene>
<keyword evidence="2" id="KW-1185">Reference proteome</keyword>
<dbReference type="SUPFAM" id="SSF56784">
    <property type="entry name" value="HAD-like"/>
    <property type="match status" value="1"/>
</dbReference>
<dbReference type="Gene3D" id="3.40.50.1000">
    <property type="entry name" value="HAD superfamily/HAD-like"/>
    <property type="match status" value="1"/>
</dbReference>